<proteinExistence type="predicted"/>
<evidence type="ECO:0000313" key="1">
    <source>
        <dbReference type="EMBL" id="GAH20580.1"/>
    </source>
</evidence>
<protein>
    <submittedName>
        <fullName evidence="1">Uncharacterized protein</fullName>
    </submittedName>
</protein>
<dbReference type="EMBL" id="BART01042107">
    <property type="protein sequence ID" value="GAH20580.1"/>
    <property type="molecule type" value="Genomic_DNA"/>
</dbReference>
<name>X1EJQ3_9ZZZZ</name>
<feature type="non-terminal residue" evidence="1">
    <location>
        <position position="41"/>
    </location>
</feature>
<accession>X1EJQ3</accession>
<sequence length="41" mass="4445">TYGTSSRGACHNVGGWSIRDELLSGKYDRFAVEGKGKLIKS</sequence>
<gene>
    <name evidence="1" type="ORF">S01H4_67193</name>
</gene>
<organism evidence="1">
    <name type="scientific">marine sediment metagenome</name>
    <dbReference type="NCBI Taxonomy" id="412755"/>
    <lineage>
        <taxon>unclassified sequences</taxon>
        <taxon>metagenomes</taxon>
        <taxon>ecological metagenomes</taxon>
    </lineage>
</organism>
<dbReference type="AlphaFoldDB" id="X1EJQ3"/>
<comment type="caution">
    <text evidence="1">The sequence shown here is derived from an EMBL/GenBank/DDBJ whole genome shotgun (WGS) entry which is preliminary data.</text>
</comment>
<reference evidence="1" key="1">
    <citation type="journal article" date="2014" name="Front. Microbiol.">
        <title>High frequency of phylogenetically diverse reductive dehalogenase-homologous genes in deep subseafloor sedimentary metagenomes.</title>
        <authorList>
            <person name="Kawai M."/>
            <person name="Futagami T."/>
            <person name="Toyoda A."/>
            <person name="Takaki Y."/>
            <person name="Nishi S."/>
            <person name="Hori S."/>
            <person name="Arai W."/>
            <person name="Tsubouchi T."/>
            <person name="Morono Y."/>
            <person name="Uchiyama I."/>
            <person name="Ito T."/>
            <person name="Fujiyama A."/>
            <person name="Inagaki F."/>
            <person name="Takami H."/>
        </authorList>
    </citation>
    <scope>NUCLEOTIDE SEQUENCE</scope>
    <source>
        <strain evidence="1">Expedition CK06-06</strain>
    </source>
</reference>
<feature type="non-terminal residue" evidence="1">
    <location>
        <position position="1"/>
    </location>
</feature>